<dbReference type="Pfam" id="PF01839">
    <property type="entry name" value="FG-GAP"/>
    <property type="match status" value="6"/>
</dbReference>
<dbReference type="Proteomes" id="UP000321514">
    <property type="component" value="Unassembled WGS sequence"/>
</dbReference>
<dbReference type="AlphaFoldDB" id="A0A511T4I4"/>
<evidence type="ECO:0000256" key="5">
    <source>
        <dbReference type="SAM" id="MobiDB-lite"/>
    </source>
</evidence>
<dbReference type="EMBL" id="FOIB01000005">
    <property type="protein sequence ID" value="SEU14992.1"/>
    <property type="molecule type" value="Genomic_DNA"/>
</dbReference>
<keyword evidence="1 6" id="KW-0732">Signal</keyword>
<reference evidence="7 10" key="2">
    <citation type="submission" date="2019-07" db="EMBL/GenBank/DDBJ databases">
        <title>Whole genome shotgun sequence of Myxococcus fulvus NBRC 100333.</title>
        <authorList>
            <person name="Hosoyama A."/>
            <person name="Uohara A."/>
            <person name="Ohji S."/>
            <person name="Ichikawa N."/>
        </authorList>
    </citation>
    <scope>NUCLEOTIDE SEQUENCE [LARGE SCALE GENOMIC DNA]</scope>
    <source>
        <strain evidence="7 10">NBRC 100333</strain>
    </source>
</reference>
<evidence type="ECO:0000313" key="8">
    <source>
        <dbReference type="EMBL" id="SEU14992.1"/>
    </source>
</evidence>
<keyword evidence="9" id="KW-1185">Reference proteome</keyword>
<name>A0A511T4I4_MYXFU</name>
<dbReference type="InterPro" id="IPR013519">
    <property type="entry name" value="Int_alpha_beta-p"/>
</dbReference>
<comment type="caution">
    <text evidence="7">The sequence shown here is derived from an EMBL/GenBank/DDBJ whole genome shotgun (WGS) entry which is preliminary data.</text>
</comment>
<dbReference type="Proteomes" id="UP000183760">
    <property type="component" value="Unassembled WGS sequence"/>
</dbReference>
<evidence type="ECO:0000256" key="4">
    <source>
        <dbReference type="ARBA" id="ARBA00023180"/>
    </source>
</evidence>
<reference evidence="8 9" key="1">
    <citation type="submission" date="2016-10" db="EMBL/GenBank/DDBJ databases">
        <authorList>
            <person name="Varghese N."/>
            <person name="Submissions S."/>
        </authorList>
    </citation>
    <scope>NUCLEOTIDE SEQUENCE [LARGE SCALE GENOMIC DNA]</scope>
    <source>
        <strain evidence="8 9">DSM 16525</strain>
    </source>
</reference>
<dbReference type="PANTHER" id="PTHR23221">
    <property type="entry name" value="GLYCOSYLPHOSPHATIDYLINOSITOL PHOSPHOLIPASE D"/>
    <property type="match status" value="1"/>
</dbReference>
<dbReference type="GO" id="GO:0007155">
    <property type="term" value="P:cell adhesion"/>
    <property type="evidence" value="ECO:0007669"/>
    <property type="project" value="InterPro"/>
</dbReference>
<evidence type="ECO:0000256" key="6">
    <source>
        <dbReference type="SAM" id="SignalP"/>
    </source>
</evidence>
<feature type="chain" id="PRO_5023077355" evidence="6">
    <location>
        <begin position="18"/>
        <end position="1188"/>
    </location>
</feature>
<evidence type="ECO:0000313" key="7">
    <source>
        <dbReference type="EMBL" id="GEN09065.1"/>
    </source>
</evidence>
<dbReference type="PANTHER" id="PTHR23221:SF7">
    <property type="entry name" value="PHOSPHATIDYLINOSITOL-GLYCAN-SPECIFIC PHOSPHOLIPASE D"/>
    <property type="match status" value="1"/>
</dbReference>
<evidence type="ECO:0000256" key="2">
    <source>
        <dbReference type="ARBA" id="ARBA00022737"/>
    </source>
</evidence>
<evidence type="ECO:0000256" key="3">
    <source>
        <dbReference type="ARBA" id="ARBA00022801"/>
    </source>
</evidence>
<dbReference type="SUPFAM" id="SSF69318">
    <property type="entry name" value="Integrin alpha N-terminal domain"/>
    <property type="match status" value="2"/>
</dbReference>
<evidence type="ECO:0000313" key="9">
    <source>
        <dbReference type="Proteomes" id="UP000183760"/>
    </source>
</evidence>
<dbReference type="EMBL" id="BJXR01000031">
    <property type="protein sequence ID" value="GEN09065.1"/>
    <property type="molecule type" value="Genomic_DNA"/>
</dbReference>
<gene>
    <name evidence="7" type="ORF">MFU01_41020</name>
    <name evidence="8" type="ORF">SAMN05443572_105322</name>
</gene>
<dbReference type="STRING" id="1334629.MFUL124B02_26825"/>
<evidence type="ECO:0000256" key="1">
    <source>
        <dbReference type="ARBA" id="ARBA00022729"/>
    </source>
</evidence>
<sequence>MAVNRRLALLLSGLALAACSEPETSETQDSATQAQELPGDPLCKWTPSAATALPTSLARRFTGAASSRSGASLAAGDLNGDGVPELVIGAPGATTALKGYTHVVPLGSPQPHLLDIRFYSTRYEGEVAANRLGAAVAVGDFVTGPANDLLMGAPGFSTSQGIAYPVDGSTIFGGDRPLTTTSQRWRGVTTSAEQAGTSLAIGDITGDGQPDVIVGAPFYDSSATYQDTGAIYAFSGAVTTSSSGQLAAAPIKVLGGLTQTNYQAGTSVAVVDVNGDGIKDLVVGAPRYDVGAVADAGAVFVFFGPVSGLQNFATANVVLTGTVANELVGSAVASAGDLDGDGLEDLLIGAPSTGAIAGKAYLVYGGSGVTSSSLAAQPRFSGITGDLAGAAVLAPGDMNGDGFKDLLIGAPGHTASTGAVYGVYGAATRFTGSVSLSAGGRLMGPAAASELGRSLVALGDVDADGSADFAVGAPGFSSNAGAVYLVLGHGPRTWFVDNDSDGFGTSTGSSRVCGEPAAGSRRALTDGDCDDTLSTVFPGADELCEATPESEIDNNCDGLKGDDPGANPLNPKDWVLDLDGDRAVYLSTVQLRCAPPESSGWIVYGPDVRQECDAPPENPDYTTDNDASIYQGAPEVCDLKDNNCDGAIDDDQGHWPSWYPDSDGDGHGRSDATAVKACAAPPQHVASRTDCDDTRNTTYPGASEVCDLRDNNCDGAVDEGVQTTFYRDVDGDGHGVPTATTLACTRPNGYSAVSDDCNDTGPNGPRMFPGAAEVCDGLDNNCNFDTDEGVKSNFFRDADGDGFGNPLAVVVACSAAGHVSNNQDCDDSRSAVRPGATEVCDGRDNNCDGTVDEGVLSAWYPDADGDSVGTSNETFRVLACTAPPGYVNSKVDCHDGNATVKPGAPELCDTLDNDCDGAVDEGIATRSWYPDADGDGYGNGGVSAVASCASPGPGYVNNRTDCDDTSASISPAQSEVCELTGPQVDNNCDGNTEGAVNGTAWYRDVDGDGYGVKTDTLKRCIRPAGYVDDSSDCNDANASVNPGRTELCEAGAFSDQVDNDCDGDKNDVDPDLPASSGGTRLWYGDADRDGHSGPGFKLRWCTNPTNLVDPTTGNVLVQGTYLATEPDDCDDTRAGVFQRLIWYEDRDGDGCGNPLAGRESCGSPAGCGFPFVLNNKDTSDNNASDCRP</sequence>
<keyword evidence="3" id="KW-0378">Hydrolase</keyword>
<dbReference type="InterPro" id="IPR021655">
    <property type="entry name" value="Put_metal-bd"/>
</dbReference>
<dbReference type="Gene3D" id="2.130.10.130">
    <property type="entry name" value="Integrin alpha, N-terminal"/>
    <property type="match status" value="4"/>
</dbReference>
<dbReference type="GO" id="GO:0008305">
    <property type="term" value="C:integrin complex"/>
    <property type="evidence" value="ECO:0007669"/>
    <property type="project" value="InterPro"/>
</dbReference>
<protein>
    <submittedName>
        <fullName evidence="8">FG-GAP repeat-containing protein</fullName>
    </submittedName>
</protein>
<keyword evidence="4" id="KW-0325">Glycoprotein</keyword>
<dbReference type="PROSITE" id="PS51257">
    <property type="entry name" value="PROKAR_LIPOPROTEIN"/>
    <property type="match status" value="1"/>
</dbReference>
<dbReference type="InterPro" id="IPR028994">
    <property type="entry name" value="Integrin_alpha_N"/>
</dbReference>
<dbReference type="InterPro" id="IPR013517">
    <property type="entry name" value="FG-GAP"/>
</dbReference>
<dbReference type="InterPro" id="IPR000413">
    <property type="entry name" value="Integrin_alpha"/>
</dbReference>
<feature type="signal peptide" evidence="6">
    <location>
        <begin position="1"/>
        <end position="17"/>
    </location>
</feature>
<keyword evidence="2" id="KW-0677">Repeat</keyword>
<dbReference type="PRINTS" id="PR01185">
    <property type="entry name" value="INTEGRINA"/>
</dbReference>
<dbReference type="GO" id="GO:0016787">
    <property type="term" value="F:hydrolase activity"/>
    <property type="evidence" value="ECO:0007669"/>
    <property type="project" value="UniProtKB-KW"/>
</dbReference>
<accession>A0A511T4I4</accession>
<dbReference type="SMART" id="SM00191">
    <property type="entry name" value="Int_alpha"/>
    <property type="match status" value="7"/>
</dbReference>
<dbReference type="Pfam" id="PF11617">
    <property type="entry name" value="Cu-binding_MopE"/>
    <property type="match status" value="8"/>
</dbReference>
<feature type="region of interest" description="Disordered" evidence="5">
    <location>
        <begin position="1065"/>
        <end position="1085"/>
    </location>
</feature>
<dbReference type="PROSITE" id="PS51470">
    <property type="entry name" value="FG_GAP"/>
    <property type="match status" value="7"/>
</dbReference>
<evidence type="ECO:0000313" key="10">
    <source>
        <dbReference type="Proteomes" id="UP000321514"/>
    </source>
</evidence>
<organism evidence="7 10">
    <name type="scientific">Myxococcus fulvus</name>
    <dbReference type="NCBI Taxonomy" id="33"/>
    <lineage>
        <taxon>Bacteria</taxon>
        <taxon>Pseudomonadati</taxon>
        <taxon>Myxococcota</taxon>
        <taxon>Myxococcia</taxon>
        <taxon>Myxococcales</taxon>
        <taxon>Cystobacterineae</taxon>
        <taxon>Myxococcaceae</taxon>
        <taxon>Myxococcus</taxon>
    </lineage>
</organism>
<proteinExistence type="predicted"/>
<dbReference type="OrthoDB" id="5497143at2"/>